<evidence type="ECO:0000256" key="1">
    <source>
        <dbReference type="SAM" id="MobiDB-lite"/>
    </source>
</evidence>
<accession>A0A9P6RN95</accession>
<feature type="compositionally biased region" description="Low complexity" evidence="1">
    <location>
        <begin position="606"/>
        <end position="616"/>
    </location>
</feature>
<reference evidence="4" key="1">
    <citation type="journal article" date="2020" name="Fungal Divers.">
        <title>Resolving the Mortierellaceae phylogeny through synthesis of multi-gene phylogenetics and phylogenomics.</title>
        <authorList>
            <person name="Vandepol N."/>
            <person name="Liber J."/>
            <person name="Desiro A."/>
            <person name="Na H."/>
            <person name="Kennedy M."/>
            <person name="Barry K."/>
            <person name="Grigoriev I.V."/>
            <person name="Miller A.N."/>
            <person name="O'Donnell K."/>
            <person name="Stajich J.E."/>
            <person name="Bonito G."/>
        </authorList>
    </citation>
    <scope>NUCLEOTIDE SEQUENCE</scope>
    <source>
        <strain evidence="4">REB-010B</strain>
    </source>
</reference>
<proteinExistence type="predicted"/>
<gene>
    <name evidence="4" type="primary">METTL7B</name>
    <name evidence="4" type="ORF">BGZ99_003399</name>
</gene>
<evidence type="ECO:0000313" key="4">
    <source>
        <dbReference type="EMBL" id="KAG0322309.1"/>
    </source>
</evidence>
<name>A0A9P6RN95_9FUNG</name>
<dbReference type="SUPFAM" id="SSF53335">
    <property type="entry name" value="S-adenosyl-L-methionine-dependent methyltransferases"/>
    <property type="match status" value="1"/>
</dbReference>
<evidence type="ECO:0000313" key="5">
    <source>
        <dbReference type="Proteomes" id="UP000738325"/>
    </source>
</evidence>
<keyword evidence="2" id="KW-1133">Transmembrane helix</keyword>
<feature type="transmembrane region" description="Helical" evidence="2">
    <location>
        <begin position="12"/>
        <end position="31"/>
    </location>
</feature>
<feature type="compositionally biased region" description="Basic residues" evidence="1">
    <location>
        <begin position="654"/>
        <end position="664"/>
    </location>
</feature>
<evidence type="ECO:0000259" key="3">
    <source>
        <dbReference type="Pfam" id="PF08241"/>
    </source>
</evidence>
<dbReference type="PANTHER" id="PTHR42912:SF80">
    <property type="entry name" value="METHYLTRANSFERASE DOMAIN-CONTAINING PROTEIN"/>
    <property type="match status" value="1"/>
</dbReference>
<keyword evidence="5" id="KW-1185">Reference proteome</keyword>
<organism evidence="4 5">
    <name type="scientific">Dissophora globulifera</name>
    <dbReference type="NCBI Taxonomy" id="979702"/>
    <lineage>
        <taxon>Eukaryota</taxon>
        <taxon>Fungi</taxon>
        <taxon>Fungi incertae sedis</taxon>
        <taxon>Mucoromycota</taxon>
        <taxon>Mortierellomycotina</taxon>
        <taxon>Mortierellomycetes</taxon>
        <taxon>Mortierellales</taxon>
        <taxon>Mortierellaceae</taxon>
        <taxon>Dissophora</taxon>
    </lineage>
</organism>
<evidence type="ECO:0000256" key="2">
    <source>
        <dbReference type="SAM" id="Phobius"/>
    </source>
</evidence>
<dbReference type="InterPro" id="IPR050508">
    <property type="entry name" value="Methyltransf_Superfamily"/>
</dbReference>
<feature type="compositionally biased region" description="Polar residues" evidence="1">
    <location>
        <begin position="533"/>
        <end position="543"/>
    </location>
</feature>
<comment type="caution">
    <text evidence="4">The sequence shown here is derived from an EMBL/GenBank/DDBJ whole genome shotgun (WGS) entry which is preliminary data.</text>
</comment>
<dbReference type="Pfam" id="PF08241">
    <property type="entry name" value="Methyltransf_11"/>
    <property type="match status" value="1"/>
</dbReference>
<protein>
    <submittedName>
        <fullName evidence="4">Methyltransferase-like protein 7B</fullName>
    </submittedName>
</protein>
<dbReference type="Proteomes" id="UP000738325">
    <property type="component" value="Unassembled WGS sequence"/>
</dbReference>
<feature type="region of interest" description="Disordered" evidence="1">
    <location>
        <begin position="524"/>
        <end position="664"/>
    </location>
</feature>
<dbReference type="AlphaFoldDB" id="A0A9P6RN95"/>
<sequence length="664" mass="73870">MSFLGRFSKTHLIIGGVLVYATGVSAALTFLPSSSTPTSESDSDRFPTESVRRKTFDTLAPSYDKEVGLHEYLLGIQRRRKRLLKQARGRVLEIASGTGRNVDYYTKGCCDEIVFSDFSEGMMEVLKTTVAKSDLGKRYDYQFRRQQQLELERIAQSQQRLQDAGGQGDVSPGTEAAVASTASVLSDPATSKVVETVIKFEIMNAAAIPHPDQSFDTVVDTFGLCSFEDPVKVLKEMKRVLRPGGRLLLIEHGNSHWGFMKDMQAKQLDKHVHKYGCYWNREIGELRTLHFDDKDAPISVSPPRPTTSRYRFSVYNISGSIDWSMITVPSQEIAAFLGNHLDDVLQRTGKSFLSSVAADREFRAGCAIMDVLNAVESVQSSLRILLEKNGQKGRPSERQSLEVRVMSLYLLHCLYNYLPIQQNPFLCLFVDIYNLASQDENQKSERFVTSVILNGKGEELAPKTPSELIALAHKVESKPVNLGMLEEYLPEVPVEDQVKVGLGWDSQQTKGDKKRVWETFTIGSRYGDDRNGQRSNGRQNGVQELNGHGQNGSAVATTAATTAATTSAATAAITAEKEKQEDEEEELEEWEIEAERRFQDSDLDDAPSLPSPASKKSSTKAKPAHVPAAEPVAKKISPTLEMAVATNSADHDQVKRRRKIWPRK</sequence>
<feature type="domain" description="Methyltransferase type 11" evidence="3">
    <location>
        <begin position="194"/>
        <end position="248"/>
    </location>
</feature>
<dbReference type="GO" id="GO:0032259">
    <property type="term" value="P:methylation"/>
    <property type="evidence" value="ECO:0007669"/>
    <property type="project" value="UniProtKB-KW"/>
</dbReference>
<dbReference type="PANTHER" id="PTHR42912">
    <property type="entry name" value="METHYLTRANSFERASE"/>
    <property type="match status" value="1"/>
</dbReference>
<dbReference type="CDD" id="cd02440">
    <property type="entry name" value="AdoMet_MTases"/>
    <property type="match status" value="1"/>
</dbReference>
<keyword evidence="4" id="KW-0489">Methyltransferase</keyword>
<dbReference type="OrthoDB" id="416496at2759"/>
<keyword evidence="2" id="KW-0472">Membrane</keyword>
<dbReference type="EMBL" id="JAAAIP010000215">
    <property type="protein sequence ID" value="KAG0322309.1"/>
    <property type="molecule type" value="Genomic_DNA"/>
</dbReference>
<feature type="compositionally biased region" description="Acidic residues" evidence="1">
    <location>
        <begin position="581"/>
        <end position="592"/>
    </location>
</feature>
<dbReference type="InterPro" id="IPR029063">
    <property type="entry name" value="SAM-dependent_MTases_sf"/>
</dbReference>
<dbReference type="Gene3D" id="3.40.50.150">
    <property type="entry name" value="Vaccinia Virus protein VP39"/>
    <property type="match status" value="1"/>
</dbReference>
<dbReference type="InterPro" id="IPR013216">
    <property type="entry name" value="Methyltransf_11"/>
</dbReference>
<dbReference type="GO" id="GO:0008757">
    <property type="term" value="F:S-adenosylmethionine-dependent methyltransferase activity"/>
    <property type="evidence" value="ECO:0007669"/>
    <property type="project" value="InterPro"/>
</dbReference>
<feature type="compositionally biased region" description="Low complexity" evidence="1">
    <location>
        <begin position="554"/>
        <end position="574"/>
    </location>
</feature>
<keyword evidence="2" id="KW-0812">Transmembrane</keyword>
<keyword evidence="4" id="KW-0808">Transferase</keyword>